<organism evidence="2 3">
    <name type="scientific">Mycena metata</name>
    <dbReference type="NCBI Taxonomy" id="1033252"/>
    <lineage>
        <taxon>Eukaryota</taxon>
        <taxon>Fungi</taxon>
        <taxon>Dikarya</taxon>
        <taxon>Basidiomycota</taxon>
        <taxon>Agaricomycotina</taxon>
        <taxon>Agaricomycetes</taxon>
        <taxon>Agaricomycetidae</taxon>
        <taxon>Agaricales</taxon>
        <taxon>Marasmiineae</taxon>
        <taxon>Mycenaceae</taxon>
        <taxon>Mycena</taxon>
    </lineage>
</organism>
<feature type="compositionally biased region" description="Basic and acidic residues" evidence="1">
    <location>
        <begin position="76"/>
        <end position="93"/>
    </location>
</feature>
<feature type="compositionally biased region" description="Acidic residues" evidence="1">
    <location>
        <begin position="129"/>
        <end position="140"/>
    </location>
</feature>
<feature type="compositionally biased region" description="Acidic residues" evidence="1">
    <location>
        <begin position="94"/>
        <end position="110"/>
    </location>
</feature>
<name>A0AAD7J5K8_9AGAR</name>
<feature type="region of interest" description="Disordered" evidence="1">
    <location>
        <begin position="197"/>
        <end position="314"/>
    </location>
</feature>
<feature type="compositionally biased region" description="Basic and acidic residues" evidence="1">
    <location>
        <begin position="1"/>
        <end position="16"/>
    </location>
</feature>
<dbReference type="EMBL" id="JARKIB010000046">
    <property type="protein sequence ID" value="KAJ7756687.1"/>
    <property type="molecule type" value="Genomic_DNA"/>
</dbReference>
<feature type="compositionally biased region" description="Acidic residues" evidence="1">
    <location>
        <begin position="610"/>
        <end position="619"/>
    </location>
</feature>
<gene>
    <name evidence="2" type="ORF">B0H16DRAFT_1826177</name>
</gene>
<evidence type="ECO:0000313" key="2">
    <source>
        <dbReference type="EMBL" id="KAJ7756687.1"/>
    </source>
</evidence>
<feature type="compositionally biased region" description="Low complexity" evidence="1">
    <location>
        <begin position="291"/>
        <end position="314"/>
    </location>
</feature>
<proteinExistence type="predicted"/>
<dbReference type="Proteomes" id="UP001215598">
    <property type="component" value="Unassembled WGS sequence"/>
</dbReference>
<feature type="compositionally biased region" description="Basic residues" evidence="1">
    <location>
        <begin position="197"/>
        <end position="210"/>
    </location>
</feature>
<sequence length="633" mass="69835">MDRPRCFNKDKIDLTARRPGLVDAPRKRRSTTQIREEEERNTSLALEQQQAAKESHSASVHRVAAKEDEMHYEDEESRRHAARPDVARSRSPESEQEDGQQEDDTMEDTFEAPPPSAFDSESDGMALGTDDDYGDLEADSDNDRDPDYLEQQSNAGASEDAENEVQVTVDMGSDDEIDSEYEHGVEAAYEQLQLVEKKRHAAKAQKRAAKGKSAAKGTSTKAPKGQIRAKIVDSRAAAPSAAGSATKRKAPGQMEPPPATKRTKPSEIGGLKSNWKNAAGVVPEPRIPLKSQSRSSSRSSHMQTGTSDGDYYGGTVEDDKELQAVVLAPTEGGKSVSHRGGTAKMGITLTAVTADITAPAAPRQRKPKYTNNDLPFLPDERHEQLKIWQSKGLGYLMNWAGSLDDAFAAGASQPDFRATVDDIWAECFPDIPATDAVRGVVCHRDLLPARFVPGAAKSGSAVFEKREKEFQEGAAERAKFVGHELDGMSFVYRDPAQKRGACRSQPVAWMYAYHVRVTEVVPEKDRRKQKCALSLSVVSVERAYRMWKTGNKIKERVERRGKKTAHSFVAAPWGVRARQYLPLINKLSDKKWADIITSADEFNGDGEAAQWDDVDESSEADTRLDIQLSSEEE</sequence>
<feature type="compositionally biased region" description="Polar residues" evidence="1">
    <location>
        <begin position="42"/>
        <end position="52"/>
    </location>
</feature>
<evidence type="ECO:0000313" key="3">
    <source>
        <dbReference type="Proteomes" id="UP001215598"/>
    </source>
</evidence>
<protein>
    <submittedName>
        <fullName evidence="2">Uncharacterized protein</fullName>
    </submittedName>
</protein>
<reference evidence="2" key="1">
    <citation type="submission" date="2023-03" db="EMBL/GenBank/DDBJ databases">
        <title>Massive genome expansion in bonnet fungi (Mycena s.s.) driven by repeated elements and novel gene families across ecological guilds.</title>
        <authorList>
            <consortium name="Lawrence Berkeley National Laboratory"/>
            <person name="Harder C.B."/>
            <person name="Miyauchi S."/>
            <person name="Viragh M."/>
            <person name="Kuo A."/>
            <person name="Thoen E."/>
            <person name="Andreopoulos B."/>
            <person name="Lu D."/>
            <person name="Skrede I."/>
            <person name="Drula E."/>
            <person name="Henrissat B."/>
            <person name="Morin E."/>
            <person name="Kohler A."/>
            <person name="Barry K."/>
            <person name="LaButti K."/>
            <person name="Morin E."/>
            <person name="Salamov A."/>
            <person name="Lipzen A."/>
            <person name="Mereny Z."/>
            <person name="Hegedus B."/>
            <person name="Baldrian P."/>
            <person name="Stursova M."/>
            <person name="Weitz H."/>
            <person name="Taylor A."/>
            <person name="Grigoriev I.V."/>
            <person name="Nagy L.G."/>
            <person name="Martin F."/>
            <person name="Kauserud H."/>
        </authorList>
    </citation>
    <scope>NUCLEOTIDE SEQUENCE</scope>
    <source>
        <strain evidence="2">CBHHK182m</strain>
    </source>
</reference>
<keyword evidence="3" id="KW-1185">Reference proteome</keyword>
<feature type="region of interest" description="Disordered" evidence="1">
    <location>
        <begin position="606"/>
        <end position="633"/>
    </location>
</feature>
<comment type="caution">
    <text evidence="2">The sequence shown here is derived from an EMBL/GenBank/DDBJ whole genome shotgun (WGS) entry which is preliminary data.</text>
</comment>
<feature type="compositionally biased region" description="Low complexity" evidence="1">
    <location>
        <begin position="211"/>
        <end position="222"/>
    </location>
</feature>
<dbReference type="AlphaFoldDB" id="A0AAD7J5K8"/>
<feature type="region of interest" description="Disordered" evidence="1">
    <location>
        <begin position="1"/>
        <end position="174"/>
    </location>
</feature>
<feature type="compositionally biased region" description="Low complexity" evidence="1">
    <location>
        <begin position="234"/>
        <end position="245"/>
    </location>
</feature>
<evidence type="ECO:0000256" key="1">
    <source>
        <dbReference type="SAM" id="MobiDB-lite"/>
    </source>
</evidence>
<accession>A0AAD7J5K8</accession>